<reference evidence="2" key="1">
    <citation type="journal article" date="2015" name="Genome Announc.">
        <title>Complete Genome Sequence of Herbaspirillum hiltneri N3 (DSM 17495), Isolated from Surface-Sterilized Wheat Roots.</title>
        <authorList>
            <person name="Guizelini D."/>
            <person name="Saizaki P.M."/>
            <person name="Coimbra N.A."/>
            <person name="Weiss V.A."/>
            <person name="Faoro H."/>
            <person name="Sfeir M.Z."/>
            <person name="Baura V.A."/>
            <person name="Monteiro R.A."/>
            <person name="Chubatsu L.S."/>
            <person name="Souza E.M."/>
            <person name="Cruz L.M."/>
            <person name="Pedrosa F.O."/>
            <person name="Raittz R.T."/>
            <person name="Marchaukoski J.N."/>
            <person name="Steffens M.B."/>
        </authorList>
    </citation>
    <scope>NUCLEOTIDE SEQUENCE [LARGE SCALE GENOMIC DNA]</scope>
    <source>
        <strain evidence="2">N3</strain>
    </source>
</reference>
<accession>A0ABN4HRZ2</accession>
<evidence type="ECO:0000313" key="2">
    <source>
        <dbReference type="Proteomes" id="UP000063429"/>
    </source>
</evidence>
<dbReference type="EMBL" id="CP011409">
    <property type="protein sequence ID" value="AKZ61705.1"/>
    <property type="molecule type" value="Genomic_DNA"/>
</dbReference>
<evidence type="ECO:0000313" key="1">
    <source>
        <dbReference type="EMBL" id="AKZ61705.1"/>
    </source>
</evidence>
<gene>
    <name evidence="1" type="ORF">F506_02590</name>
</gene>
<organism evidence="1 2">
    <name type="scientific">Herbaspirillum hiltneri N3</name>
    <dbReference type="NCBI Taxonomy" id="1262470"/>
    <lineage>
        <taxon>Bacteria</taxon>
        <taxon>Pseudomonadati</taxon>
        <taxon>Pseudomonadota</taxon>
        <taxon>Betaproteobacteria</taxon>
        <taxon>Burkholderiales</taxon>
        <taxon>Oxalobacteraceae</taxon>
        <taxon>Herbaspirillum</taxon>
    </lineage>
</organism>
<dbReference type="Proteomes" id="UP000063429">
    <property type="component" value="Chromosome"/>
</dbReference>
<name>A0ABN4HRZ2_9BURK</name>
<proteinExistence type="predicted"/>
<keyword evidence="2" id="KW-1185">Reference proteome</keyword>
<protein>
    <submittedName>
        <fullName evidence="1">Uncharacterized protein</fullName>
    </submittedName>
</protein>
<sequence>MSKGRTLKLYQVDRSLSGLIFADIMTCPGHVIPAHRAWLPYLLKQLETQRTGFSFQAGPNN</sequence>